<dbReference type="InterPro" id="IPR052698">
    <property type="entry name" value="MoCofactor_Util/Proc"/>
</dbReference>
<organism evidence="3 4">
    <name type="scientific">Clostridium tyrobutyricum DIVETGP</name>
    <dbReference type="NCBI Taxonomy" id="1408889"/>
    <lineage>
        <taxon>Bacteria</taxon>
        <taxon>Bacillati</taxon>
        <taxon>Bacillota</taxon>
        <taxon>Clostridia</taxon>
        <taxon>Eubacteriales</taxon>
        <taxon>Clostridiaceae</taxon>
        <taxon>Clostridium</taxon>
    </lineage>
</organism>
<dbReference type="OrthoDB" id="9773039at2"/>
<comment type="caution">
    <text evidence="3">The sequence shown here is derived from an EMBL/GenBank/DDBJ whole genome shotgun (WGS) entry which is preliminary data.</text>
</comment>
<dbReference type="Proteomes" id="UP000019482">
    <property type="component" value="Unassembled WGS sequence"/>
</dbReference>
<dbReference type="Pfam" id="PF02625">
    <property type="entry name" value="XdhC_CoxI"/>
    <property type="match status" value="1"/>
</dbReference>
<feature type="domain" description="XdhC- CoxI" evidence="1">
    <location>
        <begin position="14"/>
        <end position="72"/>
    </location>
</feature>
<reference evidence="3 4" key="1">
    <citation type="journal article" date="2015" name="Genome Announc.">
        <title>Draft Genome Sequence of Clostridium tyrobutyricum Strain DIVETGP, Isolated from Cow's Milk for Grana Padano Production.</title>
        <authorList>
            <person name="Soggiu A."/>
            <person name="Piras C."/>
            <person name="Gaiarsa S."/>
            <person name="Sassera D."/>
            <person name="Roncada P."/>
            <person name="Bendixen E."/>
            <person name="Brasca M."/>
            <person name="Bonizzi L."/>
        </authorList>
    </citation>
    <scope>NUCLEOTIDE SEQUENCE [LARGE SCALE GENOMIC DNA]</scope>
    <source>
        <strain evidence="3 4">DIVETGP</strain>
    </source>
</reference>
<dbReference type="RefSeq" id="WP_017895422.1">
    <property type="nucleotide sequence ID" value="NZ_CBXI010000010.1"/>
</dbReference>
<dbReference type="Gene3D" id="3.40.50.720">
    <property type="entry name" value="NAD(P)-binding Rossmann-like Domain"/>
    <property type="match status" value="1"/>
</dbReference>
<dbReference type="Pfam" id="PF13478">
    <property type="entry name" value="XdhC_C"/>
    <property type="match status" value="1"/>
</dbReference>
<evidence type="ECO:0000313" key="4">
    <source>
        <dbReference type="Proteomes" id="UP000019482"/>
    </source>
</evidence>
<sequence length="352" mass="40306">MKDIYKIIEDLIYEQEDFVLATILEKSGSAPREQGTKMIIKRDFSIEGTIGGGIFEAVSIKLSSKVFENKEFIVKDFSFSNEGAAALGSVCGGSVKLLLEYIDCSDTFMIETYKKAMSLKKKGTDFVLVTEIRPNTKYINGVDKWICTETGFYGKENDKVQHVFRNIREDFKNVKFKYMTDSESNYLIEPVFNYEKVFIMGAGHISQKIATLTKMLDFRTIVLDDREEFANREKFKIADEIVVLESFENLLDTVKIDNRSYVIIVTRGHACDKEVLEQVLKTDARYIGMIGSKTKRNFVYNTLLKKEYIIEDIQRVHCPIGLEIDAQTPEEIAISIAAELIKVRRSITNEKE</sequence>
<dbReference type="PANTHER" id="PTHR30388">
    <property type="entry name" value="ALDEHYDE OXIDOREDUCTASE MOLYBDENUM COFACTOR ASSEMBLY PROTEIN"/>
    <property type="match status" value="1"/>
</dbReference>
<dbReference type="EMBL" id="CBXI010000010">
    <property type="protein sequence ID" value="CDL90798.1"/>
    <property type="molecule type" value="Genomic_DNA"/>
</dbReference>
<keyword evidence="4" id="KW-1185">Reference proteome</keyword>
<name>W6N302_CLOTY</name>
<accession>W6N302</accession>
<dbReference type="InterPro" id="IPR003777">
    <property type="entry name" value="XdhC_CoxI"/>
</dbReference>
<evidence type="ECO:0000259" key="1">
    <source>
        <dbReference type="Pfam" id="PF02625"/>
    </source>
</evidence>
<dbReference type="GeneID" id="29419747"/>
<dbReference type="InterPro" id="IPR027051">
    <property type="entry name" value="XdhC_Rossmann_dom"/>
</dbReference>
<dbReference type="AlphaFoldDB" id="W6N302"/>
<dbReference type="PANTHER" id="PTHR30388:SF6">
    <property type="entry name" value="XANTHINE DEHYDROGENASE SUBUNIT A-RELATED"/>
    <property type="match status" value="1"/>
</dbReference>
<dbReference type="NCBIfam" id="NF045664">
    <property type="entry name" value="XdhC_rel_AOR"/>
    <property type="match status" value="1"/>
</dbReference>
<proteinExistence type="predicted"/>
<evidence type="ECO:0000259" key="2">
    <source>
        <dbReference type="Pfam" id="PF13478"/>
    </source>
</evidence>
<gene>
    <name evidence="3" type="ORF">CTDIVETGP_0868</name>
</gene>
<feature type="domain" description="XdhC Rossmann" evidence="2">
    <location>
        <begin position="197"/>
        <end position="340"/>
    </location>
</feature>
<evidence type="ECO:0000313" key="3">
    <source>
        <dbReference type="EMBL" id="CDL90798.1"/>
    </source>
</evidence>
<protein>
    <submittedName>
        <fullName evidence="3">Xanthine and CO dehydrogenases maturation factor, XdhC/CoxF family</fullName>
    </submittedName>
</protein>